<protein>
    <submittedName>
        <fullName evidence="1">Uncharacterized protein</fullName>
    </submittedName>
</protein>
<evidence type="ECO:0000313" key="1">
    <source>
        <dbReference type="EMBL" id="GMR46253.1"/>
    </source>
</evidence>
<sequence>CNHTCTGRFCYRAEKNILGGMRVYADERAIIMDCLEYPLEKLNLGCRRNFESVVLCICQNDLCNGAEATEVIALPIASDCLDGQLFDDGSYNMREPQQCTSNYCTRNR</sequence>
<name>A0AAN5CKX3_9BILA</name>
<reference evidence="2" key="1">
    <citation type="submission" date="2022-10" db="EMBL/GenBank/DDBJ databases">
        <title>Genome assembly of Pristionchus species.</title>
        <authorList>
            <person name="Yoshida K."/>
            <person name="Sommer R.J."/>
        </authorList>
    </citation>
    <scope>NUCLEOTIDE SEQUENCE [LARGE SCALE GENOMIC DNA]</scope>
    <source>
        <strain evidence="2">RS5460</strain>
    </source>
</reference>
<dbReference type="PANTHER" id="PTHR37433:SF5">
    <property type="entry name" value="DUF753 DOMAIN-CONTAINING PROTEIN-RELATED"/>
    <property type="match status" value="1"/>
</dbReference>
<dbReference type="PANTHER" id="PTHR37433">
    <property type="entry name" value="PROTEIN CBG25136-RELATED"/>
    <property type="match status" value="1"/>
</dbReference>
<evidence type="ECO:0000313" key="2">
    <source>
        <dbReference type="Proteomes" id="UP001328107"/>
    </source>
</evidence>
<dbReference type="Proteomes" id="UP001328107">
    <property type="component" value="Unassembled WGS sequence"/>
</dbReference>
<dbReference type="AlphaFoldDB" id="A0AAN5CKX3"/>
<feature type="non-terminal residue" evidence="1">
    <location>
        <position position="1"/>
    </location>
</feature>
<proteinExistence type="predicted"/>
<organism evidence="1 2">
    <name type="scientific">Pristionchus mayeri</name>
    <dbReference type="NCBI Taxonomy" id="1317129"/>
    <lineage>
        <taxon>Eukaryota</taxon>
        <taxon>Metazoa</taxon>
        <taxon>Ecdysozoa</taxon>
        <taxon>Nematoda</taxon>
        <taxon>Chromadorea</taxon>
        <taxon>Rhabditida</taxon>
        <taxon>Rhabditina</taxon>
        <taxon>Diplogasteromorpha</taxon>
        <taxon>Diplogasteroidea</taxon>
        <taxon>Neodiplogasteridae</taxon>
        <taxon>Pristionchus</taxon>
    </lineage>
</organism>
<gene>
    <name evidence="1" type="ORF">PMAYCL1PPCAC_16448</name>
</gene>
<comment type="caution">
    <text evidence="1">The sequence shown here is derived from an EMBL/GenBank/DDBJ whole genome shotgun (WGS) entry which is preliminary data.</text>
</comment>
<keyword evidence="2" id="KW-1185">Reference proteome</keyword>
<accession>A0AAN5CKX3</accession>
<dbReference type="EMBL" id="BTRK01000004">
    <property type="protein sequence ID" value="GMR46253.1"/>
    <property type="molecule type" value="Genomic_DNA"/>
</dbReference>
<feature type="non-terminal residue" evidence="1">
    <location>
        <position position="108"/>
    </location>
</feature>